<reference evidence="3 4" key="1">
    <citation type="journal article" date="2014" name="Front. Genet.">
        <title>Genome and metabolic network of "Candidatus Phaeomarinobacter ectocarpi" Ec32, a new candidate genus of Alphaproteobacteria frequently associated with brown algae.</title>
        <authorList>
            <person name="Dittami S.M."/>
            <person name="Barbeyron T."/>
            <person name="Boyen C."/>
            <person name="Cambefort J."/>
            <person name="Collet G."/>
            <person name="Delage L."/>
            <person name="Gobet A."/>
            <person name="Groisillier A."/>
            <person name="Leblanc C."/>
            <person name="Michel G."/>
            <person name="Scornet D."/>
            <person name="Siegel A."/>
            <person name="Tapia J.E."/>
            <person name="Tonon T."/>
        </authorList>
    </citation>
    <scope>NUCLEOTIDE SEQUENCE [LARGE SCALE GENOMIC DNA]</scope>
    <source>
        <strain evidence="3 4">Ec32</strain>
    </source>
</reference>
<keyword evidence="2" id="KW-0560">Oxidoreductase</keyword>
<dbReference type="InterPro" id="IPR002347">
    <property type="entry name" value="SDR_fam"/>
</dbReference>
<dbReference type="HOGENOM" id="CLU_010194_1_2_5"/>
<dbReference type="SUPFAM" id="SSF51735">
    <property type="entry name" value="NAD(P)-binding Rossmann-fold domains"/>
    <property type="match status" value="1"/>
</dbReference>
<name>X5M7U9_9HYPH</name>
<gene>
    <name evidence="3" type="ORF">BN1012_Phect1074</name>
</gene>
<dbReference type="GO" id="GO:0009062">
    <property type="term" value="P:fatty acid catabolic process"/>
    <property type="evidence" value="ECO:0007669"/>
    <property type="project" value="InterPro"/>
</dbReference>
<evidence type="ECO:0000256" key="2">
    <source>
        <dbReference type="ARBA" id="ARBA00023002"/>
    </source>
</evidence>
<dbReference type="KEGG" id="pect:BN1012_Phect1074"/>
<dbReference type="EMBL" id="HG966617">
    <property type="protein sequence ID" value="CDO59288.1"/>
    <property type="molecule type" value="Genomic_DNA"/>
</dbReference>
<protein>
    <submittedName>
        <fullName evidence="3">Short-chain dehydrogenase/reductase SDR</fullName>
    </submittedName>
</protein>
<accession>X5M7U9</accession>
<evidence type="ECO:0000313" key="3">
    <source>
        <dbReference type="EMBL" id="CDO59288.1"/>
    </source>
</evidence>
<organism evidence="3 4">
    <name type="scientific">Candidatus Phaeomarinibacter ectocarpi</name>
    <dbReference type="NCBI Taxonomy" id="1458461"/>
    <lineage>
        <taxon>Bacteria</taxon>
        <taxon>Pseudomonadati</taxon>
        <taxon>Pseudomonadota</taxon>
        <taxon>Alphaproteobacteria</taxon>
        <taxon>Hyphomicrobiales</taxon>
        <taxon>Parvibaculaceae</taxon>
        <taxon>Candidatus Phaeomarinibacter</taxon>
    </lineage>
</organism>
<dbReference type="PANTHER" id="PTHR43296:SF2">
    <property type="entry name" value="PEROXISOMAL 2,4-DIENOYL-COA REDUCTASE [(3E)-ENOYL-COA-PRODUCING]"/>
    <property type="match status" value="1"/>
</dbReference>
<dbReference type="PANTHER" id="PTHR43296">
    <property type="entry name" value="PEROXISOMAL 2,4-DIENOYL-COA REDUCTASE"/>
    <property type="match status" value="1"/>
</dbReference>
<keyword evidence="1" id="KW-0521">NADP</keyword>
<proteinExistence type="predicted"/>
<evidence type="ECO:0000256" key="1">
    <source>
        <dbReference type="ARBA" id="ARBA00022857"/>
    </source>
</evidence>
<dbReference type="AlphaFoldDB" id="X5M7U9"/>
<dbReference type="Pfam" id="PF13561">
    <property type="entry name" value="adh_short_C2"/>
    <property type="match status" value="1"/>
</dbReference>
<keyword evidence="4" id="KW-1185">Reference proteome</keyword>
<dbReference type="InterPro" id="IPR045017">
    <property type="entry name" value="DECR2-like"/>
</dbReference>
<sequence>MNGNEICALLGPEGEHDMSDVFRENLLKNKVAFFAGASSGINLGVAQRFAQEGAKVVLISRSHDKIQDAVKSITDEGGTAFGMACDVRDFESVDGALKKAKEEYGEIDFVLSGAAGNFVAPALGMSSNGFKVVVDIDLIGTFNVLRASFPYLKRPGASLVAITAPQAVQPAMFQAHVCAAKAGINMLVKCLGLEWGPGGVRVNAVSPGPIADTEGMRRLAPTPEAEEAIISSIALREYGTKTDIAETCMWLSSEASRYVTGTIIDCDGGTTLGSARGDAIGELGDQIPDFTAR</sequence>
<dbReference type="STRING" id="1458461.BN1012_Phect1074"/>
<dbReference type="InterPro" id="IPR036291">
    <property type="entry name" value="NAD(P)-bd_dom_sf"/>
</dbReference>
<dbReference type="NCBIfam" id="NF005752">
    <property type="entry name" value="PRK07576.1"/>
    <property type="match status" value="1"/>
</dbReference>
<dbReference type="PATRIC" id="fig|1458461.3.peg.1074"/>
<dbReference type="Proteomes" id="UP000032160">
    <property type="component" value="Chromosome I"/>
</dbReference>
<dbReference type="PRINTS" id="PR00081">
    <property type="entry name" value="GDHRDH"/>
</dbReference>
<dbReference type="Gene3D" id="3.40.50.720">
    <property type="entry name" value="NAD(P)-binding Rossmann-like Domain"/>
    <property type="match status" value="1"/>
</dbReference>
<dbReference type="GO" id="GO:0008670">
    <property type="term" value="F:2,4-dienoyl-CoA reductase (NADPH) activity"/>
    <property type="evidence" value="ECO:0007669"/>
    <property type="project" value="InterPro"/>
</dbReference>
<evidence type="ECO:0000313" key="4">
    <source>
        <dbReference type="Proteomes" id="UP000032160"/>
    </source>
</evidence>